<evidence type="ECO:0000259" key="9">
    <source>
        <dbReference type="Pfam" id="PF11412"/>
    </source>
</evidence>
<dbReference type="GO" id="GO:0015035">
    <property type="term" value="F:protein-disulfide reductase activity"/>
    <property type="evidence" value="ECO:0007669"/>
    <property type="project" value="TreeGrafter"/>
</dbReference>
<evidence type="ECO:0000256" key="6">
    <source>
        <dbReference type="SAM" id="Phobius"/>
    </source>
</evidence>
<keyword evidence="2 6" id="KW-0812">Transmembrane</keyword>
<feature type="signal peptide" evidence="7">
    <location>
        <begin position="1"/>
        <end position="19"/>
    </location>
</feature>
<evidence type="ECO:0000256" key="7">
    <source>
        <dbReference type="SAM" id="SignalP"/>
    </source>
</evidence>
<comment type="subcellular location">
    <subcellularLocation>
        <location evidence="1">Membrane</location>
        <topology evidence="1">Multi-pass membrane protein</topology>
    </subcellularLocation>
</comment>
<accession>A0A6I5KST5</accession>
<dbReference type="RefSeq" id="WP_163634345.1">
    <property type="nucleotide sequence ID" value="NZ_JAAAMI010000002.1"/>
</dbReference>
<dbReference type="SUPFAM" id="SSF52833">
    <property type="entry name" value="Thioredoxin-like"/>
    <property type="match status" value="1"/>
</dbReference>
<feature type="transmembrane region" description="Helical" evidence="6">
    <location>
        <begin position="361"/>
        <end position="384"/>
    </location>
</feature>
<sequence>MRVLKVFLGLFFINLTLFAQTDTNPAVWSHEVHKLSDTEYELVFTGKIMDGWHVYSQFTAEGGSLPSEFTFEKAGQDYELVGGTEESETIKEYSDVFEVEETFFKKEAIFTQKIKLLKPDVRQVTVNLFYQICKEVCIPKDQVFEVSLDGGDFVADTKTLDDRSVALGESLKLDLKNKELLNQGGLVDSEGKSNLWMIFGLGFLGGLIALLTPCVFPMIPLTVSFFTKQSQNKSKGIANAVLYGLFIVMIYFLLSLPFHLFNSVDSQILNTIATNIWLNVFFFVIFVFFAFSFFGYYELTLPSSWANKMDSASSKVGGGLGIFFMALTLAIVSFSCTGPILGGLLGSTTLAEGNVATNLTMGMVGFGLALALPFALFAMFPAWLHSLPKSGGWMTTVKVVLGFLELALAFKFLSNADLVGNWGVFKREIFIGIWVVLFVLMTLYLFGVFRFPHDGPRKNLSPSRKMVGLLSFAFSVYLVLGLFHVTNLKLLSGFPPPSFYSIVETESDCPLGLDCFKDFEEGVAYAKEVNKPILLDFTGWACVNCRKMEENVWSDASVYPILKDEYVLISLYVDDRKELPEDQKFDFKFDSGRIKSIENVGQKWGTFQTVNFNAASQPYYVLMTPDMEILNDAVQYVDVETYQKWLKSGLEKHQLSMNK</sequence>
<evidence type="ECO:0000256" key="5">
    <source>
        <dbReference type="ARBA" id="ARBA00023136"/>
    </source>
</evidence>
<keyword evidence="11" id="KW-1185">Reference proteome</keyword>
<proteinExistence type="predicted"/>
<feature type="transmembrane region" description="Helical" evidence="6">
    <location>
        <begin position="237"/>
        <end position="256"/>
    </location>
</feature>
<feature type="transmembrane region" description="Helical" evidence="6">
    <location>
        <begin position="396"/>
        <end position="414"/>
    </location>
</feature>
<dbReference type="PANTHER" id="PTHR32234:SF0">
    <property type="entry name" value="THIOL:DISULFIDE INTERCHANGE PROTEIN DSBD"/>
    <property type="match status" value="1"/>
</dbReference>
<dbReference type="InterPro" id="IPR036249">
    <property type="entry name" value="Thioredoxin-like_sf"/>
</dbReference>
<evidence type="ECO:0000259" key="8">
    <source>
        <dbReference type="Pfam" id="PF02683"/>
    </source>
</evidence>
<keyword evidence="5 6" id="KW-0472">Membrane</keyword>
<feature type="domain" description="Thiol:disulfide interchange protein DsbD N-terminal" evidence="9">
    <location>
        <begin position="36"/>
        <end position="143"/>
    </location>
</feature>
<dbReference type="AlphaFoldDB" id="A0A6I5KST5"/>
<gene>
    <name evidence="10" type="ORF">GTK07_06805</name>
</gene>
<organism evidence="10 11">
    <name type="scientific">Flagellimonas sediminis</name>
    <dbReference type="NCBI Taxonomy" id="2696468"/>
    <lineage>
        <taxon>Bacteria</taxon>
        <taxon>Pseudomonadati</taxon>
        <taxon>Bacteroidota</taxon>
        <taxon>Flavobacteriia</taxon>
        <taxon>Flavobacteriales</taxon>
        <taxon>Flavobacteriaceae</taxon>
        <taxon>Flagellimonas</taxon>
    </lineage>
</organism>
<feature type="transmembrane region" description="Helical" evidence="6">
    <location>
        <begin position="195"/>
        <end position="216"/>
    </location>
</feature>
<dbReference type="GO" id="GO:0016020">
    <property type="term" value="C:membrane"/>
    <property type="evidence" value="ECO:0007669"/>
    <property type="project" value="UniProtKB-SubCell"/>
</dbReference>
<dbReference type="Pfam" id="PF11412">
    <property type="entry name" value="DsbD_N"/>
    <property type="match status" value="1"/>
</dbReference>
<feature type="transmembrane region" description="Helical" evidence="6">
    <location>
        <begin position="429"/>
        <end position="446"/>
    </location>
</feature>
<evidence type="ECO:0000256" key="3">
    <source>
        <dbReference type="ARBA" id="ARBA00022748"/>
    </source>
</evidence>
<name>A0A6I5KST5_9FLAO</name>
<feature type="chain" id="PRO_5026322233" evidence="7">
    <location>
        <begin position="20"/>
        <end position="659"/>
    </location>
</feature>
<evidence type="ECO:0000313" key="10">
    <source>
        <dbReference type="EMBL" id="NDV43035.1"/>
    </source>
</evidence>
<evidence type="ECO:0000313" key="11">
    <source>
        <dbReference type="Proteomes" id="UP000468707"/>
    </source>
</evidence>
<dbReference type="GO" id="GO:0045454">
    <property type="term" value="P:cell redox homeostasis"/>
    <property type="evidence" value="ECO:0007669"/>
    <property type="project" value="TreeGrafter"/>
</dbReference>
<feature type="transmembrane region" description="Helical" evidence="6">
    <location>
        <begin position="318"/>
        <end position="341"/>
    </location>
</feature>
<evidence type="ECO:0000256" key="4">
    <source>
        <dbReference type="ARBA" id="ARBA00022989"/>
    </source>
</evidence>
<dbReference type="Pfam" id="PF13899">
    <property type="entry name" value="Thioredoxin_7"/>
    <property type="match status" value="1"/>
</dbReference>
<feature type="transmembrane region" description="Helical" evidence="6">
    <location>
        <begin position="276"/>
        <end position="297"/>
    </location>
</feature>
<keyword evidence="7" id="KW-0732">Signal</keyword>
<evidence type="ECO:0000256" key="2">
    <source>
        <dbReference type="ARBA" id="ARBA00022692"/>
    </source>
</evidence>
<dbReference type="Pfam" id="PF02683">
    <property type="entry name" value="DsbD_TM"/>
    <property type="match status" value="1"/>
</dbReference>
<feature type="domain" description="Cytochrome C biogenesis protein transmembrane" evidence="8">
    <location>
        <begin position="196"/>
        <end position="414"/>
    </location>
</feature>
<keyword evidence="4 6" id="KW-1133">Transmembrane helix</keyword>
<dbReference type="InterPro" id="IPR028250">
    <property type="entry name" value="DsbDN"/>
</dbReference>
<dbReference type="Gene3D" id="3.40.30.10">
    <property type="entry name" value="Glutaredoxin"/>
    <property type="match status" value="1"/>
</dbReference>
<protein>
    <submittedName>
        <fullName evidence="10">DUF255 domain-containing protein</fullName>
    </submittedName>
</protein>
<evidence type="ECO:0000256" key="1">
    <source>
        <dbReference type="ARBA" id="ARBA00004141"/>
    </source>
</evidence>
<dbReference type="Proteomes" id="UP000468707">
    <property type="component" value="Unassembled WGS sequence"/>
</dbReference>
<dbReference type="GO" id="GO:0017004">
    <property type="term" value="P:cytochrome complex assembly"/>
    <property type="evidence" value="ECO:0007669"/>
    <property type="project" value="UniProtKB-KW"/>
</dbReference>
<reference evidence="10 11" key="1">
    <citation type="submission" date="2020-01" db="EMBL/GenBank/DDBJ databases">
        <title>Muricauda sediminis sp.nov. 40Bstr401.</title>
        <authorList>
            <person name="Xue Z."/>
            <person name="Zhu S."/>
            <person name="Ren N."/>
            <person name="Chen T."/>
            <person name="Chen X."/>
            <person name="Chen J."/>
            <person name="Yang J."/>
        </authorList>
    </citation>
    <scope>NUCLEOTIDE SEQUENCE [LARGE SCALE GENOMIC DNA]</scope>
    <source>
        <strain evidence="10 11">40Bstr401</strain>
    </source>
</reference>
<feature type="transmembrane region" description="Helical" evidence="6">
    <location>
        <begin position="467"/>
        <end position="485"/>
    </location>
</feature>
<keyword evidence="3" id="KW-0201">Cytochrome c-type biogenesis</keyword>
<dbReference type="InterPro" id="IPR003834">
    <property type="entry name" value="Cyt_c_assmbl_TM_dom"/>
</dbReference>
<dbReference type="EMBL" id="JAAAMI010000002">
    <property type="protein sequence ID" value="NDV43035.1"/>
    <property type="molecule type" value="Genomic_DNA"/>
</dbReference>
<dbReference type="PANTHER" id="PTHR32234">
    <property type="entry name" value="THIOL:DISULFIDE INTERCHANGE PROTEIN DSBD"/>
    <property type="match status" value="1"/>
</dbReference>
<comment type="caution">
    <text evidence="10">The sequence shown here is derived from an EMBL/GenBank/DDBJ whole genome shotgun (WGS) entry which is preliminary data.</text>
</comment>